<reference evidence="1 2" key="1">
    <citation type="journal article" date="2020" name="Nature">
        <title>Six reference-quality genomes reveal evolution of bat adaptations.</title>
        <authorList>
            <person name="Jebb D."/>
            <person name="Huang Z."/>
            <person name="Pippel M."/>
            <person name="Hughes G.M."/>
            <person name="Lavrichenko K."/>
            <person name="Devanna P."/>
            <person name="Winkler S."/>
            <person name="Jermiin L.S."/>
            <person name="Skirmuntt E.C."/>
            <person name="Katzourakis A."/>
            <person name="Burkitt-Gray L."/>
            <person name="Ray D.A."/>
            <person name="Sullivan K.A.M."/>
            <person name="Roscito J.G."/>
            <person name="Kirilenko B.M."/>
            <person name="Davalos L.M."/>
            <person name="Corthals A.P."/>
            <person name="Power M.L."/>
            <person name="Jones G."/>
            <person name="Ransome R.D."/>
            <person name="Dechmann D.K.N."/>
            <person name="Locatelli A.G."/>
            <person name="Puechmaille S.J."/>
            <person name="Fedrigo O."/>
            <person name="Jarvis E.D."/>
            <person name="Hiller M."/>
            <person name="Vernes S.C."/>
            <person name="Myers E.W."/>
            <person name="Teeling E.C."/>
        </authorList>
    </citation>
    <scope>NUCLEOTIDE SEQUENCE [LARGE SCALE GENOMIC DNA]</scope>
    <source>
        <strain evidence="1">Bat1K_MPI-CBG_1</strain>
    </source>
</reference>
<evidence type="ECO:0000313" key="2">
    <source>
        <dbReference type="Proteomes" id="UP000664940"/>
    </source>
</evidence>
<sequence length="146" mass="15653">MKKLVQTLLVHASGRDGGENPRNSTVFLQTAHLQLQQLGLGTVRVLTFPIVAGSDVRGVGANLVWNLQREIVTLWEASTFEGLAAVFGGLRPAVPNTNRRREQHTGQPSCHRDSLLDAGLPWLSLVVNAICPSPLRSPLLCSAAAG</sequence>
<name>A0A833ZM72_9CHIR</name>
<dbReference type="Proteomes" id="UP000664940">
    <property type="component" value="Unassembled WGS sequence"/>
</dbReference>
<accession>A0A833ZM72</accession>
<dbReference type="EMBL" id="JABVXQ010000008">
    <property type="protein sequence ID" value="KAF6095129.1"/>
    <property type="molecule type" value="Genomic_DNA"/>
</dbReference>
<organism evidence="1 2">
    <name type="scientific">Phyllostomus discolor</name>
    <name type="common">pale spear-nosed bat</name>
    <dbReference type="NCBI Taxonomy" id="89673"/>
    <lineage>
        <taxon>Eukaryota</taxon>
        <taxon>Metazoa</taxon>
        <taxon>Chordata</taxon>
        <taxon>Craniata</taxon>
        <taxon>Vertebrata</taxon>
        <taxon>Euteleostomi</taxon>
        <taxon>Mammalia</taxon>
        <taxon>Eutheria</taxon>
        <taxon>Laurasiatheria</taxon>
        <taxon>Chiroptera</taxon>
        <taxon>Yangochiroptera</taxon>
        <taxon>Phyllostomidae</taxon>
        <taxon>Phyllostominae</taxon>
        <taxon>Phyllostomus</taxon>
    </lineage>
</organism>
<dbReference type="AlphaFoldDB" id="A0A833ZM72"/>
<gene>
    <name evidence="1" type="ORF">HJG60_012096</name>
</gene>
<proteinExistence type="predicted"/>
<comment type="caution">
    <text evidence="1">The sequence shown here is derived from an EMBL/GenBank/DDBJ whole genome shotgun (WGS) entry which is preliminary data.</text>
</comment>
<evidence type="ECO:0000313" key="1">
    <source>
        <dbReference type="EMBL" id="KAF6095129.1"/>
    </source>
</evidence>
<protein>
    <submittedName>
        <fullName evidence="1">Uncharacterized protein</fullName>
    </submittedName>
</protein>